<dbReference type="PROSITE" id="PS52016">
    <property type="entry name" value="TONB_DEPENDENT_REC_3"/>
    <property type="match status" value="1"/>
</dbReference>
<dbReference type="Pfam" id="PF00593">
    <property type="entry name" value="TonB_dep_Rec_b-barrel"/>
    <property type="match status" value="1"/>
</dbReference>
<keyword evidence="4 8" id="KW-0812">Transmembrane</keyword>
<dbReference type="CDD" id="cd01347">
    <property type="entry name" value="ligand_gated_channel"/>
    <property type="match status" value="1"/>
</dbReference>
<evidence type="ECO:0000256" key="3">
    <source>
        <dbReference type="ARBA" id="ARBA00022452"/>
    </source>
</evidence>
<evidence type="ECO:0000256" key="6">
    <source>
        <dbReference type="ARBA" id="ARBA00023136"/>
    </source>
</evidence>
<comment type="caution">
    <text evidence="13">The sequence shown here is derived from an EMBL/GenBank/DDBJ whole genome shotgun (WGS) entry which is preliminary data.</text>
</comment>
<keyword evidence="3 8" id="KW-1134">Transmembrane beta strand</keyword>
<dbReference type="SUPFAM" id="SSF56935">
    <property type="entry name" value="Porins"/>
    <property type="match status" value="1"/>
</dbReference>
<evidence type="ECO:0000313" key="14">
    <source>
        <dbReference type="Proteomes" id="UP001595886"/>
    </source>
</evidence>
<evidence type="ECO:0000256" key="5">
    <source>
        <dbReference type="ARBA" id="ARBA00023077"/>
    </source>
</evidence>
<dbReference type="PANTHER" id="PTHR47234:SF2">
    <property type="entry name" value="TONB-DEPENDENT RECEPTOR"/>
    <property type="match status" value="1"/>
</dbReference>
<organism evidence="13 14">
    <name type="scientific">Dokdonella ginsengisoli</name>
    <dbReference type="NCBI Taxonomy" id="363846"/>
    <lineage>
        <taxon>Bacteria</taxon>
        <taxon>Pseudomonadati</taxon>
        <taxon>Pseudomonadota</taxon>
        <taxon>Gammaproteobacteria</taxon>
        <taxon>Lysobacterales</taxon>
        <taxon>Rhodanobacteraceae</taxon>
        <taxon>Dokdonella</taxon>
    </lineage>
</organism>
<keyword evidence="10" id="KW-0732">Signal</keyword>
<keyword evidence="13" id="KW-0675">Receptor</keyword>
<dbReference type="Gene3D" id="2.170.130.10">
    <property type="entry name" value="TonB-dependent receptor, plug domain"/>
    <property type="match status" value="1"/>
</dbReference>
<evidence type="ECO:0000256" key="7">
    <source>
        <dbReference type="ARBA" id="ARBA00023237"/>
    </source>
</evidence>
<evidence type="ECO:0000256" key="10">
    <source>
        <dbReference type="SAM" id="SignalP"/>
    </source>
</evidence>
<keyword evidence="14" id="KW-1185">Reference proteome</keyword>
<dbReference type="PANTHER" id="PTHR47234">
    <property type="match status" value="1"/>
</dbReference>
<feature type="signal peptide" evidence="10">
    <location>
        <begin position="1"/>
        <end position="29"/>
    </location>
</feature>
<dbReference type="EMBL" id="JBHSHD010000005">
    <property type="protein sequence ID" value="MFC4819680.1"/>
    <property type="molecule type" value="Genomic_DNA"/>
</dbReference>
<protein>
    <submittedName>
        <fullName evidence="13">TonB-dependent receptor</fullName>
    </submittedName>
</protein>
<proteinExistence type="inferred from homology"/>
<evidence type="ECO:0000256" key="1">
    <source>
        <dbReference type="ARBA" id="ARBA00004571"/>
    </source>
</evidence>
<evidence type="ECO:0000313" key="13">
    <source>
        <dbReference type="EMBL" id="MFC4819680.1"/>
    </source>
</evidence>
<dbReference type="RefSeq" id="WP_380019474.1">
    <property type="nucleotide sequence ID" value="NZ_JBHSHD010000005.1"/>
</dbReference>
<feature type="domain" description="TonB-dependent receptor plug" evidence="12">
    <location>
        <begin position="59"/>
        <end position="181"/>
    </location>
</feature>
<comment type="similarity">
    <text evidence="8 9">Belongs to the TonB-dependent receptor family.</text>
</comment>
<evidence type="ECO:0000256" key="2">
    <source>
        <dbReference type="ARBA" id="ARBA00022448"/>
    </source>
</evidence>
<evidence type="ECO:0000256" key="8">
    <source>
        <dbReference type="PROSITE-ProRule" id="PRU01360"/>
    </source>
</evidence>
<gene>
    <name evidence="13" type="ORF">ACFO6Q_05070</name>
</gene>
<dbReference type="InterPro" id="IPR037066">
    <property type="entry name" value="Plug_dom_sf"/>
</dbReference>
<dbReference type="InterPro" id="IPR012910">
    <property type="entry name" value="Plug_dom"/>
</dbReference>
<keyword evidence="5 9" id="KW-0798">TonB box</keyword>
<keyword evidence="6 8" id="KW-0472">Membrane</keyword>
<comment type="subcellular location">
    <subcellularLocation>
        <location evidence="1 8">Cell outer membrane</location>
        <topology evidence="1 8">Multi-pass membrane protein</topology>
    </subcellularLocation>
</comment>
<keyword evidence="7 8" id="KW-0998">Cell outer membrane</keyword>
<dbReference type="InterPro" id="IPR036942">
    <property type="entry name" value="Beta-barrel_TonB_sf"/>
</dbReference>
<evidence type="ECO:0000256" key="4">
    <source>
        <dbReference type="ARBA" id="ARBA00022692"/>
    </source>
</evidence>
<evidence type="ECO:0000256" key="9">
    <source>
        <dbReference type="RuleBase" id="RU003357"/>
    </source>
</evidence>
<dbReference type="InterPro" id="IPR039426">
    <property type="entry name" value="TonB-dep_rcpt-like"/>
</dbReference>
<evidence type="ECO:0000259" key="12">
    <source>
        <dbReference type="Pfam" id="PF07715"/>
    </source>
</evidence>
<feature type="chain" id="PRO_5045810057" evidence="10">
    <location>
        <begin position="30"/>
        <end position="968"/>
    </location>
</feature>
<evidence type="ECO:0000259" key="11">
    <source>
        <dbReference type="Pfam" id="PF00593"/>
    </source>
</evidence>
<dbReference type="InterPro" id="IPR000531">
    <property type="entry name" value="Beta-barrel_TonB"/>
</dbReference>
<feature type="domain" description="TonB-dependent receptor-like beta-barrel" evidence="11">
    <location>
        <begin position="397"/>
        <end position="932"/>
    </location>
</feature>
<accession>A0ABV9QSR3</accession>
<dbReference type="Proteomes" id="UP001595886">
    <property type="component" value="Unassembled WGS sequence"/>
</dbReference>
<dbReference type="Pfam" id="PF07715">
    <property type="entry name" value="Plug"/>
    <property type="match status" value="1"/>
</dbReference>
<sequence>MKPHRLPPFALYSMTGLALLGTCAIPAAAQEKGGDDTQVLQAIEVTGSRIKKAEVEGQTPILTITSKDIEATGLGSIGDVIQRLSVSGSSLNTKFNSAGNFGFPPDGGGVGSGSTTISLRNLGAKRTLILVDGLRWVNESSASGVSAAVDLNTIPASIVDRIEILKDGASSLYGSDAIAGVINIITKKKDKGLGLHVYGGDYSTGDGKTWSGNVSIGGSADKFDFFMDVSRFKQNRISSADWRQAGSEPIPGTGLANGSSATPYTRILFAPGDPNQTYGGLCAQFNDDGSPASSFCDITPNSVNEFQRFPDGFHAFGRPDRFNFAPYNLLLTPQDRTGIFAQGTYHITDHVNFYLKGLYNERDSTNQAAPEPIFLGQQFCMATDLCYRVGVDASNPYNPFGFSLSGDDPNFGLGRRPLEGGPRIYKQSVDTRYYAAGFNGDFSFGERQFFWDVNYVDSTNKATQTVTGTYNIRHIMNALGPVELCTAPCVPLNLFGGPGTITREMLNYIQFTERDHSKQDLKVWTANISGNLFQLPAGSLDVAAGYEHRKLSGSYTPDAVVTAGDSNGVPSGPTQGGYSVDEYYLELNVPLLAEMAFAKHLDLSVATRYSDYSNFGNTTNNKFGLRWQLVDDLTLRGTYAEGFRAPSIGELFSTFSRFDAQLNDPCSGEVGANCAALGVPPGFEQTNPQISVITGGNRNLKPEESKSTTLGAIYSPGWADNTAWSQRLDFEFTYYKIKVENSIQAPNAQTQLNRCVATLDPLFCNGITRAANGSINGFNNTLRNLGRIDTSGFDLGLNWLSPETGIGHFGANWQITYTKDYKSVATDTGAAEPARVGVEVADSGIPRIKSTFTASWGLADWNVSWTLRYLSRLVEDCGSAAGFPICDHPDNVFGGRNNGTHYLGATTYHDARVSWKVPIHYDFSVSAGINNIFGKDAPVCLSCSLNGYDASNYDLPGRFSYVEASIRF</sequence>
<keyword evidence="2 8" id="KW-0813">Transport</keyword>
<reference evidence="14" key="1">
    <citation type="journal article" date="2019" name="Int. J. Syst. Evol. Microbiol.">
        <title>The Global Catalogue of Microorganisms (GCM) 10K type strain sequencing project: providing services to taxonomists for standard genome sequencing and annotation.</title>
        <authorList>
            <consortium name="The Broad Institute Genomics Platform"/>
            <consortium name="The Broad Institute Genome Sequencing Center for Infectious Disease"/>
            <person name="Wu L."/>
            <person name="Ma J."/>
        </authorList>
    </citation>
    <scope>NUCLEOTIDE SEQUENCE [LARGE SCALE GENOMIC DNA]</scope>
    <source>
        <strain evidence="14">CCUG 30340</strain>
    </source>
</reference>
<name>A0ABV9QSR3_9GAMM</name>
<dbReference type="Gene3D" id="2.40.170.20">
    <property type="entry name" value="TonB-dependent receptor, beta-barrel domain"/>
    <property type="match status" value="1"/>
</dbReference>